<evidence type="ECO:0000256" key="1">
    <source>
        <dbReference type="ARBA" id="ARBA00009646"/>
    </source>
</evidence>
<evidence type="ECO:0000313" key="6">
    <source>
        <dbReference type="EMBL" id="CAL8116341.1"/>
    </source>
</evidence>
<dbReference type="Pfam" id="PF08964">
    <property type="entry name" value="Crystall_3"/>
    <property type="match status" value="1"/>
</dbReference>
<dbReference type="EMBL" id="CAXLJM020000053">
    <property type="protein sequence ID" value="CAL8116341.1"/>
    <property type="molecule type" value="Genomic_DNA"/>
</dbReference>
<feature type="chain" id="PRO_5047082756" description="Golgi-associated plant pathogenesis-related protein 1" evidence="3">
    <location>
        <begin position="31"/>
        <end position="277"/>
    </location>
</feature>
<dbReference type="Pfam" id="PF00188">
    <property type="entry name" value="CAP"/>
    <property type="match status" value="1"/>
</dbReference>
<evidence type="ECO:0000313" key="7">
    <source>
        <dbReference type="Proteomes" id="UP001642540"/>
    </source>
</evidence>
<evidence type="ECO:0000259" key="5">
    <source>
        <dbReference type="SMART" id="SM00247"/>
    </source>
</evidence>
<name>A0ABP1R0M5_9HEXA</name>
<dbReference type="SMART" id="SM00198">
    <property type="entry name" value="SCP"/>
    <property type="match status" value="1"/>
</dbReference>
<reference evidence="6 7" key="1">
    <citation type="submission" date="2024-08" db="EMBL/GenBank/DDBJ databases">
        <authorList>
            <person name="Cucini C."/>
            <person name="Frati F."/>
        </authorList>
    </citation>
    <scope>NUCLEOTIDE SEQUENCE [LARGE SCALE GENOMIC DNA]</scope>
</reference>
<comment type="similarity">
    <text evidence="1">Belongs to the beta/gamma-crystallin family.</text>
</comment>
<accession>A0ABP1R0M5</accession>
<feature type="signal peptide" evidence="3">
    <location>
        <begin position="1"/>
        <end position="30"/>
    </location>
</feature>
<evidence type="ECO:0008006" key="8">
    <source>
        <dbReference type="Google" id="ProtNLM"/>
    </source>
</evidence>
<evidence type="ECO:0000259" key="4">
    <source>
        <dbReference type="SMART" id="SM00198"/>
    </source>
</evidence>
<feature type="domain" description="SCP" evidence="4">
    <location>
        <begin position="134"/>
        <end position="267"/>
    </location>
</feature>
<dbReference type="InterPro" id="IPR018244">
    <property type="entry name" value="Allrgn_V5/Tpx1_CS"/>
</dbReference>
<dbReference type="CDD" id="cd05382">
    <property type="entry name" value="CAP_GAPR1-like"/>
    <property type="match status" value="1"/>
</dbReference>
<comment type="caution">
    <text evidence="6">The sequence shown here is derived from an EMBL/GenBank/DDBJ whole genome shotgun (WGS) entry which is preliminary data.</text>
</comment>
<dbReference type="InterPro" id="IPR001283">
    <property type="entry name" value="CRISP-related"/>
</dbReference>
<dbReference type="InterPro" id="IPR011024">
    <property type="entry name" value="G_crystallin-like"/>
</dbReference>
<dbReference type="PROSITE" id="PS01009">
    <property type="entry name" value="CRISP_1"/>
    <property type="match status" value="1"/>
</dbReference>
<dbReference type="SUPFAM" id="SSF49695">
    <property type="entry name" value="gamma-Crystallin-like"/>
    <property type="match status" value="1"/>
</dbReference>
<feature type="domain" description="Beta/gamma crystallin 'Greek key'" evidence="5">
    <location>
        <begin position="32"/>
        <end position="116"/>
    </location>
</feature>
<dbReference type="Gene3D" id="3.40.33.10">
    <property type="entry name" value="CAP"/>
    <property type="match status" value="1"/>
</dbReference>
<dbReference type="PANTHER" id="PTHR10334">
    <property type="entry name" value="CYSTEINE-RICH SECRETORY PROTEIN-RELATED"/>
    <property type="match status" value="1"/>
</dbReference>
<dbReference type="SMART" id="SM00247">
    <property type="entry name" value="XTALbg"/>
    <property type="match status" value="1"/>
</dbReference>
<gene>
    <name evidence="6" type="ORF">ODALV1_LOCUS17240</name>
</gene>
<dbReference type="InterPro" id="IPR014044">
    <property type="entry name" value="CAP_dom"/>
</dbReference>
<dbReference type="InterPro" id="IPR001064">
    <property type="entry name" value="Beta/gamma_crystallin"/>
</dbReference>
<protein>
    <recommendedName>
        <fullName evidence="8">Golgi-associated plant pathogenesis-related protein 1</fullName>
    </recommendedName>
</protein>
<dbReference type="InterPro" id="IPR015059">
    <property type="entry name" value="Ca_cell_adhesion_N_dom"/>
</dbReference>
<proteinExistence type="inferred from homology"/>
<dbReference type="Gene3D" id="2.60.20.10">
    <property type="entry name" value="Crystallins"/>
    <property type="match status" value="1"/>
</dbReference>
<dbReference type="Proteomes" id="UP001642540">
    <property type="component" value="Unassembled WGS sequence"/>
</dbReference>
<dbReference type="InterPro" id="IPR035940">
    <property type="entry name" value="CAP_sf"/>
</dbReference>
<evidence type="ECO:0000256" key="2">
    <source>
        <dbReference type="ARBA" id="ARBA00022737"/>
    </source>
</evidence>
<keyword evidence="7" id="KW-1185">Reference proteome</keyword>
<keyword evidence="2" id="KW-0677">Repeat</keyword>
<dbReference type="InterPro" id="IPR034113">
    <property type="entry name" value="SCP_GAPR1-like"/>
</dbReference>
<keyword evidence="3" id="KW-0732">Signal</keyword>
<evidence type="ECO:0000256" key="3">
    <source>
        <dbReference type="SAM" id="SignalP"/>
    </source>
</evidence>
<sequence>MKFQNHPNFFVFQFLYIFAVAILSSYGGNAEKITFYDHSNGGGDSIIYTVYGTGCNNLSSEWNNRISSVNTHDNCILAWEHADCTGRSERIAPGTLHNGHLAGFGFNNAISSFQLYPTSRPQATRPSSSSWLSGAQQAAVDEHNKYRRRHGAPDVEYGSLLNFSAEKYAKLLADFDLNHTEYAREGENVGVYWVENQDEAVRRAVRHWYNEESMYDYNKPGYADKTGHFTAVVWKSTTEVWIGVAWNPKRNWWVVAAFYAPTGNVHGQFRNNVLPPG</sequence>
<dbReference type="SUPFAM" id="SSF55797">
    <property type="entry name" value="PR-1-like"/>
    <property type="match status" value="1"/>
</dbReference>
<organism evidence="6 7">
    <name type="scientific">Orchesella dallaii</name>
    <dbReference type="NCBI Taxonomy" id="48710"/>
    <lineage>
        <taxon>Eukaryota</taxon>
        <taxon>Metazoa</taxon>
        <taxon>Ecdysozoa</taxon>
        <taxon>Arthropoda</taxon>
        <taxon>Hexapoda</taxon>
        <taxon>Collembola</taxon>
        <taxon>Entomobryomorpha</taxon>
        <taxon>Entomobryoidea</taxon>
        <taxon>Orchesellidae</taxon>
        <taxon>Orchesellinae</taxon>
        <taxon>Orchesella</taxon>
    </lineage>
</organism>